<dbReference type="EMBL" id="JEMC01000412">
    <property type="protein sequence ID" value="KYG03015.1"/>
    <property type="molecule type" value="Genomic_DNA"/>
</dbReference>
<feature type="signal peptide" evidence="1">
    <location>
        <begin position="1"/>
        <end position="24"/>
    </location>
</feature>
<dbReference type="AlphaFoldDB" id="A0A150TE78"/>
<evidence type="ECO:0000313" key="2">
    <source>
        <dbReference type="EMBL" id="KYG03015.1"/>
    </source>
</evidence>
<gene>
    <name evidence="2" type="ORF">BE18_10860</name>
</gene>
<proteinExistence type="predicted"/>
<accession>A0A150TE78</accession>
<organism evidence="2 3">
    <name type="scientific">Sorangium cellulosum</name>
    <name type="common">Polyangium cellulosum</name>
    <dbReference type="NCBI Taxonomy" id="56"/>
    <lineage>
        <taxon>Bacteria</taxon>
        <taxon>Pseudomonadati</taxon>
        <taxon>Myxococcota</taxon>
        <taxon>Polyangia</taxon>
        <taxon>Polyangiales</taxon>
        <taxon>Polyangiaceae</taxon>
        <taxon>Sorangium</taxon>
    </lineage>
</organism>
<keyword evidence="1" id="KW-0732">Signal</keyword>
<reference evidence="2 3" key="1">
    <citation type="submission" date="2014-02" db="EMBL/GenBank/DDBJ databases">
        <title>The small core and large imbalanced accessory genome model reveals a collaborative survival strategy of Sorangium cellulosum strains in nature.</title>
        <authorList>
            <person name="Han K."/>
            <person name="Peng R."/>
            <person name="Blom J."/>
            <person name="Li Y.-Z."/>
        </authorList>
    </citation>
    <scope>NUCLEOTIDE SEQUENCE [LARGE SCALE GENOMIC DNA]</scope>
    <source>
        <strain evidence="2 3">So0149</strain>
    </source>
</reference>
<protein>
    <recommendedName>
        <fullName evidence="4">Serine/threonine protein kinase</fullName>
    </recommendedName>
</protein>
<evidence type="ECO:0000256" key="1">
    <source>
        <dbReference type="SAM" id="SignalP"/>
    </source>
</evidence>
<comment type="caution">
    <text evidence="2">The sequence shown here is derived from an EMBL/GenBank/DDBJ whole genome shotgun (WGS) entry which is preliminary data.</text>
</comment>
<feature type="non-terminal residue" evidence="2">
    <location>
        <position position="1"/>
    </location>
</feature>
<dbReference type="Proteomes" id="UP000075515">
    <property type="component" value="Unassembled WGS sequence"/>
</dbReference>
<evidence type="ECO:0008006" key="4">
    <source>
        <dbReference type="Google" id="ProtNLM"/>
    </source>
</evidence>
<feature type="chain" id="PRO_5007569436" description="Serine/threonine protein kinase" evidence="1">
    <location>
        <begin position="25"/>
        <end position="144"/>
    </location>
</feature>
<sequence>LSPKHALGALALACVAASALFMHARETGEATAPGLALRVAYPERMRFRDTEQLTFDVTRTADTPCRAAALTIDQAYLDSFEERRATPEETAIGRFELGGLAPGEQRRIVLDLRGERSWLASGNATLSCDGERGAVAPLRTFIFP</sequence>
<evidence type="ECO:0000313" key="3">
    <source>
        <dbReference type="Proteomes" id="UP000075515"/>
    </source>
</evidence>
<name>A0A150TE78_SORCE</name>